<accession>A0AAN0S1N4</accession>
<organism evidence="1 2">
    <name type="scientific">Cedecea neteri</name>
    <dbReference type="NCBI Taxonomy" id="158822"/>
    <lineage>
        <taxon>Bacteria</taxon>
        <taxon>Pseudomonadati</taxon>
        <taxon>Pseudomonadota</taxon>
        <taxon>Gammaproteobacteria</taxon>
        <taxon>Enterobacterales</taxon>
        <taxon>Enterobacteriaceae</taxon>
        <taxon>Cedecea</taxon>
    </lineage>
</organism>
<dbReference type="PIRSF" id="PIRSF010372">
    <property type="entry name" value="PaiB"/>
    <property type="match status" value="1"/>
</dbReference>
<dbReference type="InterPro" id="IPR012349">
    <property type="entry name" value="Split_barrel_FMN-bd"/>
</dbReference>
<dbReference type="SUPFAM" id="SSF50475">
    <property type="entry name" value="FMN-binding split barrel"/>
    <property type="match status" value="1"/>
</dbReference>
<evidence type="ECO:0000313" key="1">
    <source>
        <dbReference type="EMBL" id="AIR59878.1"/>
    </source>
</evidence>
<dbReference type="AlphaFoldDB" id="A0AAN0S1N4"/>
<gene>
    <name evidence="1" type="ORF">LH23_04180</name>
</gene>
<reference evidence="1 2" key="1">
    <citation type="submission" date="2014-09" db="EMBL/GenBank/DDBJ databases">
        <authorList>
            <person name="Chan K.-G."/>
        </authorList>
    </citation>
    <scope>NUCLEOTIDE SEQUENCE [LARGE SCALE GENOMIC DNA]</scope>
    <source>
        <strain evidence="1 2">M006</strain>
    </source>
</reference>
<dbReference type="PANTHER" id="PTHR35802">
    <property type="entry name" value="PROTEASE SYNTHASE AND SPORULATION PROTEIN PAI 2"/>
    <property type="match status" value="1"/>
</dbReference>
<dbReference type="Proteomes" id="UP000029516">
    <property type="component" value="Chromosome"/>
</dbReference>
<name>A0AAN0S1N4_9ENTR</name>
<evidence type="ECO:0000313" key="2">
    <source>
        <dbReference type="Proteomes" id="UP000029516"/>
    </source>
</evidence>
<protein>
    <submittedName>
        <fullName evidence="1">Transcriptional regulator</fullName>
    </submittedName>
</protein>
<proteinExistence type="predicted"/>
<dbReference type="EMBL" id="CP009458">
    <property type="protein sequence ID" value="AIR59878.1"/>
    <property type="molecule type" value="Genomic_DNA"/>
</dbReference>
<dbReference type="KEGG" id="cem:LH23_04180"/>
<dbReference type="PANTHER" id="PTHR35802:SF1">
    <property type="entry name" value="PROTEASE SYNTHASE AND SPORULATION PROTEIN PAI 2"/>
    <property type="match status" value="1"/>
</dbReference>
<dbReference type="Pfam" id="PF04299">
    <property type="entry name" value="FMN_bind_2"/>
    <property type="match status" value="1"/>
</dbReference>
<dbReference type="RefSeq" id="WP_039288655.1">
    <property type="nucleotide sequence ID" value="NZ_CP009458.1"/>
</dbReference>
<dbReference type="InterPro" id="IPR007396">
    <property type="entry name" value="TR_PAI2-type"/>
</dbReference>
<dbReference type="Gene3D" id="2.30.110.10">
    <property type="entry name" value="Electron Transport, Fmn-binding Protein, Chain A"/>
    <property type="match status" value="1"/>
</dbReference>
<sequence length="213" mass="23590">MYIPRPFQEHDITVLQRLIQANPLGLLVVQIEGVLEAFDIPFELCPDEGEFGTLRAHIARANPLWRGVQPDQDVLVVFRGAQGYISPSWYPGKQEHHKEVPTWNYQTVQARGRIAVRDDADFILRQITSLTRQQEAQSDLPWQVSDAPPAFIDSMLKAIVGIEIPLASLVGKTKLGQNKKREDQAGAAQGLMAKGEVAIGEAMLASLAGRDKT</sequence>